<protein>
    <recommendedName>
        <fullName evidence="1">UDP-glucose/GDP-mannose dehydrogenase N-terminal domain-containing protein</fullName>
    </recommendedName>
</protein>
<reference evidence="2" key="1">
    <citation type="submission" date="2018-05" db="EMBL/GenBank/DDBJ databases">
        <authorList>
            <person name="Lanie J.A."/>
            <person name="Ng W.-L."/>
            <person name="Kazmierczak K.M."/>
            <person name="Andrzejewski T.M."/>
            <person name="Davidsen T.M."/>
            <person name="Wayne K.J."/>
            <person name="Tettelin H."/>
            <person name="Glass J.I."/>
            <person name="Rusch D."/>
            <person name="Podicherti R."/>
            <person name="Tsui H.-C.T."/>
            <person name="Winkler M.E."/>
        </authorList>
    </citation>
    <scope>NUCLEOTIDE SEQUENCE</scope>
</reference>
<dbReference type="GO" id="GO:0051287">
    <property type="term" value="F:NAD binding"/>
    <property type="evidence" value="ECO:0007669"/>
    <property type="project" value="InterPro"/>
</dbReference>
<dbReference type="SUPFAM" id="SSF51735">
    <property type="entry name" value="NAD(P)-binding Rossmann-fold domains"/>
    <property type="match status" value="1"/>
</dbReference>
<gene>
    <name evidence="2" type="ORF">METZ01_LOCUS234889</name>
</gene>
<name>A0A382H4H9_9ZZZZ</name>
<dbReference type="Gene3D" id="3.40.50.720">
    <property type="entry name" value="NAD(P)-binding Rossmann-like Domain"/>
    <property type="match status" value="1"/>
</dbReference>
<dbReference type="EMBL" id="UINC01059056">
    <property type="protein sequence ID" value="SVB82035.1"/>
    <property type="molecule type" value="Genomic_DNA"/>
</dbReference>
<evidence type="ECO:0000259" key="1">
    <source>
        <dbReference type="Pfam" id="PF03721"/>
    </source>
</evidence>
<dbReference type="GO" id="GO:0016616">
    <property type="term" value="F:oxidoreductase activity, acting on the CH-OH group of donors, NAD or NADP as acceptor"/>
    <property type="evidence" value="ECO:0007669"/>
    <property type="project" value="InterPro"/>
</dbReference>
<sequence length="51" mass="4933">MTSGGIGPGSPIASIDSVTALAVIGTGYVGLTTGACFAHLGHDVICADIDE</sequence>
<proteinExistence type="predicted"/>
<dbReference type="InterPro" id="IPR036291">
    <property type="entry name" value="NAD(P)-bd_dom_sf"/>
</dbReference>
<feature type="domain" description="UDP-glucose/GDP-mannose dehydrogenase N-terminal" evidence="1">
    <location>
        <begin position="21"/>
        <end position="51"/>
    </location>
</feature>
<dbReference type="AlphaFoldDB" id="A0A382H4H9"/>
<dbReference type="Pfam" id="PF03721">
    <property type="entry name" value="UDPG_MGDP_dh_N"/>
    <property type="match status" value="1"/>
</dbReference>
<evidence type="ECO:0000313" key="2">
    <source>
        <dbReference type="EMBL" id="SVB82035.1"/>
    </source>
</evidence>
<feature type="non-terminal residue" evidence="2">
    <location>
        <position position="51"/>
    </location>
</feature>
<dbReference type="InterPro" id="IPR001732">
    <property type="entry name" value="UDP-Glc/GDP-Man_DH_N"/>
</dbReference>
<organism evidence="2">
    <name type="scientific">marine metagenome</name>
    <dbReference type="NCBI Taxonomy" id="408172"/>
    <lineage>
        <taxon>unclassified sequences</taxon>
        <taxon>metagenomes</taxon>
        <taxon>ecological metagenomes</taxon>
    </lineage>
</organism>
<accession>A0A382H4H9</accession>